<evidence type="ECO:0000256" key="1">
    <source>
        <dbReference type="ARBA" id="ARBA00022729"/>
    </source>
</evidence>
<dbReference type="AlphaFoldDB" id="A0A433SH40"/>
<dbReference type="InterPro" id="IPR005632">
    <property type="entry name" value="Chaperone_Skp"/>
</dbReference>
<keyword evidence="3" id="KW-0175">Coiled coil</keyword>
<dbReference type="EMBL" id="PQSP01000001">
    <property type="protein sequence ID" value="RUS68010.1"/>
    <property type="molecule type" value="Genomic_DNA"/>
</dbReference>
<comment type="caution">
    <text evidence="5">The sequence shown here is derived from an EMBL/GenBank/DDBJ whole genome shotgun (WGS) entry which is preliminary data.</text>
</comment>
<dbReference type="GO" id="GO:0005829">
    <property type="term" value="C:cytosol"/>
    <property type="evidence" value="ECO:0007669"/>
    <property type="project" value="TreeGrafter"/>
</dbReference>
<dbReference type="SUPFAM" id="SSF111384">
    <property type="entry name" value="OmpH-like"/>
    <property type="match status" value="1"/>
</dbReference>
<dbReference type="PIRSF" id="PIRSF002094">
    <property type="entry name" value="OMP26_Skp"/>
    <property type="match status" value="1"/>
</dbReference>
<dbReference type="GO" id="GO:0051082">
    <property type="term" value="F:unfolded protein binding"/>
    <property type="evidence" value="ECO:0007669"/>
    <property type="project" value="InterPro"/>
</dbReference>
<dbReference type="InterPro" id="IPR024930">
    <property type="entry name" value="Skp_dom_sf"/>
</dbReference>
<feature type="chain" id="PRO_5019163243" evidence="4">
    <location>
        <begin position="25"/>
        <end position="167"/>
    </location>
</feature>
<dbReference type="Proteomes" id="UP000286947">
    <property type="component" value="Unassembled WGS sequence"/>
</dbReference>
<sequence precursor="true">MLKQFLISISIAVSLLAAPALSYAQSSRVGVVNTERILSESNMARASQTKLEQEFAARQRDLEAQGTKVQGMVDTFTKDAPTLSESNKATRQAQIQQEIEKFDRMRDEFQRDLNTRRNQELQILLDRANTAVRQIAANEKFDLILTEAAFVKPELDITDKVLAILNK</sequence>
<evidence type="ECO:0000313" key="5">
    <source>
        <dbReference type="EMBL" id="RUS68010.1"/>
    </source>
</evidence>
<comment type="similarity">
    <text evidence="2">Belongs to the skp family.</text>
</comment>
<organism evidence="5 6">
    <name type="scientific">Saezia sanguinis</name>
    <dbReference type="NCBI Taxonomy" id="1965230"/>
    <lineage>
        <taxon>Bacteria</taxon>
        <taxon>Pseudomonadati</taxon>
        <taxon>Pseudomonadota</taxon>
        <taxon>Betaproteobacteria</taxon>
        <taxon>Burkholderiales</taxon>
        <taxon>Saeziaceae</taxon>
        <taxon>Saezia</taxon>
    </lineage>
</organism>
<feature type="signal peptide" evidence="4">
    <location>
        <begin position="1"/>
        <end position="24"/>
    </location>
</feature>
<dbReference type="SMART" id="SM00935">
    <property type="entry name" value="OmpH"/>
    <property type="match status" value="1"/>
</dbReference>
<dbReference type="RefSeq" id="WP_126977828.1">
    <property type="nucleotide sequence ID" value="NZ_CAWUGC010000018.1"/>
</dbReference>
<dbReference type="OrthoDB" id="5294628at2"/>
<evidence type="ECO:0000256" key="3">
    <source>
        <dbReference type="SAM" id="Coils"/>
    </source>
</evidence>
<protein>
    <submittedName>
        <fullName evidence="5">Chaperone protein Skp</fullName>
    </submittedName>
</protein>
<dbReference type="PANTHER" id="PTHR35089">
    <property type="entry name" value="CHAPERONE PROTEIN SKP"/>
    <property type="match status" value="1"/>
</dbReference>
<name>A0A433SH40_9BURK</name>
<dbReference type="GO" id="GO:0050821">
    <property type="term" value="P:protein stabilization"/>
    <property type="evidence" value="ECO:0007669"/>
    <property type="project" value="TreeGrafter"/>
</dbReference>
<dbReference type="PANTHER" id="PTHR35089:SF1">
    <property type="entry name" value="CHAPERONE PROTEIN SKP"/>
    <property type="match status" value="1"/>
</dbReference>
<proteinExistence type="inferred from homology"/>
<accession>A0A433SH40</accession>
<evidence type="ECO:0000313" key="6">
    <source>
        <dbReference type="Proteomes" id="UP000286947"/>
    </source>
</evidence>
<reference evidence="5 6" key="1">
    <citation type="submission" date="2018-01" db="EMBL/GenBank/DDBJ databases">
        <title>Saezia sanguinis gen. nov., sp. nov., in the order Burkholderiales isolated from human blood.</title>
        <authorList>
            <person name="Medina-Pascual M.J."/>
            <person name="Valdezate S."/>
            <person name="Monzon S."/>
            <person name="Cuesta I."/>
            <person name="Carrasco G."/>
            <person name="Villalon P."/>
            <person name="Saez-Nieto J.A."/>
        </authorList>
    </citation>
    <scope>NUCLEOTIDE SEQUENCE [LARGE SCALE GENOMIC DNA]</scope>
    <source>
        <strain evidence="5 6">CNM695-12</strain>
    </source>
</reference>
<dbReference type="Gene3D" id="3.30.910.20">
    <property type="entry name" value="Skp domain"/>
    <property type="match status" value="1"/>
</dbReference>
<evidence type="ECO:0000256" key="2">
    <source>
        <dbReference type="PIRNR" id="PIRNR002094"/>
    </source>
</evidence>
<gene>
    <name evidence="5" type="primary">skp</name>
    <name evidence="5" type="ORF">CUZ56_00493</name>
</gene>
<evidence type="ECO:0000256" key="4">
    <source>
        <dbReference type="SAM" id="SignalP"/>
    </source>
</evidence>
<feature type="coiled-coil region" evidence="3">
    <location>
        <begin position="92"/>
        <end position="138"/>
    </location>
</feature>
<keyword evidence="6" id="KW-1185">Reference proteome</keyword>
<dbReference type="Pfam" id="PF03938">
    <property type="entry name" value="OmpH"/>
    <property type="match status" value="1"/>
</dbReference>
<keyword evidence="1 4" id="KW-0732">Signal</keyword>